<dbReference type="PANTHER" id="PTHR11351">
    <property type="entry name" value="ACYL-COA DESATURASE"/>
    <property type="match status" value="1"/>
</dbReference>
<keyword evidence="6 13" id="KW-1133">Transmembrane helix</keyword>
<evidence type="ECO:0000256" key="10">
    <source>
        <dbReference type="ARBA" id="ARBA00023136"/>
    </source>
</evidence>
<comment type="similarity">
    <text evidence="2 12">Belongs to the fatty acid desaturase type 1 family.</text>
</comment>
<keyword evidence="3 12" id="KW-0444">Lipid biosynthesis</keyword>
<organism evidence="15">
    <name type="scientific">Lygus hesperus</name>
    <name type="common">Western plant bug</name>
    <dbReference type="NCBI Taxonomy" id="30085"/>
    <lineage>
        <taxon>Eukaryota</taxon>
        <taxon>Metazoa</taxon>
        <taxon>Ecdysozoa</taxon>
        <taxon>Arthropoda</taxon>
        <taxon>Hexapoda</taxon>
        <taxon>Insecta</taxon>
        <taxon>Pterygota</taxon>
        <taxon>Neoptera</taxon>
        <taxon>Paraneoptera</taxon>
        <taxon>Hemiptera</taxon>
        <taxon>Heteroptera</taxon>
        <taxon>Panheteroptera</taxon>
        <taxon>Cimicomorpha</taxon>
        <taxon>Miridae</taxon>
        <taxon>Mirini</taxon>
        <taxon>Lygus</taxon>
    </lineage>
</organism>
<dbReference type="InterPro" id="IPR005804">
    <property type="entry name" value="FA_desaturase_dom"/>
</dbReference>
<dbReference type="GO" id="GO:0005789">
    <property type="term" value="C:endoplasmic reticulum membrane"/>
    <property type="evidence" value="ECO:0007669"/>
    <property type="project" value="TreeGrafter"/>
</dbReference>
<comment type="subcellular location">
    <subcellularLocation>
        <location evidence="1">Membrane</location>
        <topology evidence="1">Multi-pass membrane protein</topology>
    </subcellularLocation>
</comment>
<feature type="transmembrane region" description="Helical" evidence="13">
    <location>
        <begin position="185"/>
        <end position="205"/>
    </location>
</feature>
<evidence type="ECO:0000256" key="9">
    <source>
        <dbReference type="ARBA" id="ARBA00023098"/>
    </source>
</evidence>
<dbReference type="GO" id="GO:0006636">
    <property type="term" value="P:unsaturated fatty acid biosynthetic process"/>
    <property type="evidence" value="ECO:0007669"/>
    <property type="project" value="TreeGrafter"/>
</dbReference>
<comment type="cofactor">
    <cofactor evidence="12">
        <name>Fe(2+)</name>
        <dbReference type="ChEBI" id="CHEBI:29033"/>
    </cofactor>
</comment>
<dbReference type="Pfam" id="PF00487">
    <property type="entry name" value="FA_desaturase"/>
    <property type="match status" value="1"/>
</dbReference>
<reference evidence="16" key="3">
    <citation type="submission" date="2014-09" db="EMBL/GenBank/DDBJ databases">
        <authorList>
            <person name="Magalhaes I.L.F."/>
            <person name="Oliveira U."/>
            <person name="Santos F.R."/>
            <person name="Vidigal T.H.D.A."/>
            <person name="Brescovit A.D."/>
            <person name="Santos A.J."/>
        </authorList>
    </citation>
    <scope>NUCLEOTIDE SEQUENCE</scope>
</reference>
<evidence type="ECO:0000256" key="6">
    <source>
        <dbReference type="ARBA" id="ARBA00022989"/>
    </source>
</evidence>
<dbReference type="GO" id="GO:0005506">
    <property type="term" value="F:iron ion binding"/>
    <property type="evidence" value="ECO:0007669"/>
    <property type="project" value="TreeGrafter"/>
</dbReference>
<evidence type="ECO:0000256" key="4">
    <source>
        <dbReference type="ARBA" id="ARBA00022692"/>
    </source>
</evidence>
<evidence type="ECO:0000256" key="1">
    <source>
        <dbReference type="ARBA" id="ARBA00004141"/>
    </source>
</evidence>
<evidence type="ECO:0000256" key="2">
    <source>
        <dbReference type="ARBA" id="ARBA00009295"/>
    </source>
</evidence>
<evidence type="ECO:0000256" key="8">
    <source>
        <dbReference type="ARBA" id="ARBA00023004"/>
    </source>
</evidence>
<accession>A0A0A9Y5R8</accession>
<feature type="domain" description="Fatty acid desaturase" evidence="14">
    <location>
        <begin position="64"/>
        <end position="273"/>
    </location>
</feature>
<keyword evidence="8" id="KW-0408">Iron</keyword>
<dbReference type="GO" id="GO:0004768">
    <property type="term" value="F:stearoyl-CoA 9-desaturase activity"/>
    <property type="evidence" value="ECO:0007669"/>
    <property type="project" value="TreeGrafter"/>
</dbReference>
<dbReference type="PRINTS" id="PR00075">
    <property type="entry name" value="FACDDSATRASE"/>
</dbReference>
<gene>
    <name evidence="15" type="primary">Scd2_4</name>
    <name evidence="15" type="ORF">CM83_31108</name>
</gene>
<evidence type="ECO:0000256" key="11">
    <source>
        <dbReference type="ARBA" id="ARBA00023160"/>
    </source>
</evidence>
<keyword evidence="10 13" id="KW-0472">Membrane</keyword>
<name>A0A0A9Y5R8_LYGHE</name>
<comment type="domain">
    <text evidence="12">The histidine box domains are involved in binding the catalytic metal ions.</text>
</comment>
<protein>
    <submittedName>
        <fullName evidence="15">Acyl-CoA desaturase 2</fullName>
    </submittedName>
</protein>
<keyword evidence="9" id="KW-0443">Lipid metabolism</keyword>
<dbReference type="EMBL" id="GBHO01017166">
    <property type="protein sequence ID" value="JAG26438.1"/>
    <property type="molecule type" value="Transcribed_RNA"/>
</dbReference>
<reference evidence="15" key="1">
    <citation type="journal article" date="2014" name="PLoS ONE">
        <title>Transcriptome-Based Identification of ABC Transporters in the Western Tarnished Plant Bug Lygus hesperus.</title>
        <authorList>
            <person name="Hull J.J."/>
            <person name="Chaney K."/>
            <person name="Geib S.M."/>
            <person name="Fabrick J.A."/>
            <person name="Brent C.S."/>
            <person name="Walsh D."/>
            <person name="Lavine L.C."/>
        </authorList>
    </citation>
    <scope>NUCLEOTIDE SEQUENCE</scope>
</reference>
<evidence type="ECO:0000259" key="14">
    <source>
        <dbReference type="Pfam" id="PF00487"/>
    </source>
</evidence>
<proteinExistence type="inferred from homology"/>
<keyword evidence="5" id="KW-0276">Fatty acid metabolism</keyword>
<sequence>MFPGAALEMNKMARTTSLDTQNDGCKSPNSEKKQDIIWVNTVVFIFANMVGIYILPHFLFTIDWSTFLFTWFLVVFSSMGITAGAHRLWSHKSYKANAPLRLLLMIMNSTMFSNSIYAFVRDHRVHHKFVDTDADPHNSKRGFFYSHMGWLMVKRLPVTKERVKQIDMSDIERDKIVMFQRDYQALLMPLFTLVIPTLIPVYFWGCDPWEAFLVCGIARWAITLHGVWAVNSFAHLYGYQSYDTSLSARQNVYVSFWAFGEGWHNYHHAFPWDYKTSEYPYHVNLTTAFIDCFAKIGWAYDLKTVKPDVIARRVARTGGRSQHLNGVSKTENFVELSHNNIWGWDDTELTESQKEIALVVSPSN</sequence>
<dbReference type="EMBL" id="GBRD01015000">
    <property type="protein sequence ID" value="JAG50826.1"/>
    <property type="molecule type" value="Transcribed_RNA"/>
</dbReference>
<evidence type="ECO:0000256" key="7">
    <source>
        <dbReference type="ARBA" id="ARBA00023002"/>
    </source>
</evidence>
<reference evidence="15" key="2">
    <citation type="submission" date="2014-07" db="EMBL/GenBank/DDBJ databases">
        <authorList>
            <person name="Hull J."/>
        </authorList>
    </citation>
    <scope>NUCLEOTIDE SEQUENCE</scope>
</reference>
<keyword evidence="7 12" id="KW-0560">Oxidoreductase</keyword>
<feature type="transmembrane region" description="Helical" evidence="13">
    <location>
        <begin position="101"/>
        <end position="120"/>
    </location>
</feature>
<evidence type="ECO:0000256" key="5">
    <source>
        <dbReference type="ARBA" id="ARBA00022832"/>
    </source>
</evidence>
<keyword evidence="11 12" id="KW-0275">Fatty acid biosynthesis</keyword>
<feature type="transmembrane region" description="Helical" evidence="13">
    <location>
        <begin position="36"/>
        <end position="55"/>
    </location>
</feature>
<evidence type="ECO:0000313" key="15">
    <source>
        <dbReference type="EMBL" id="JAG26438.1"/>
    </source>
</evidence>
<evidence type="ECO:0000256" key="12">
    <source>
        <dbReference type="RuleBase" id="RU000581"/>
    </source>
</evidence>
<evidence type="ECO:0000313" key="16">
    <source>
        <dbReference type="EMBL" id="JAG50826.1"/>
    </source>
</evidence>
<evidence type="ECO:0000256" key="13">
    <source>
        <dbReference type="SAM" id="Phobius"/>
    </source>
</evidence>
<dbReference type="InterPro" id="IPR015876">
    <property type="entry name" value="Acyl-CoA_DS"/>
</dbReference>
<keyword evidence="4 12" id="KW-0812">Transmembrane</keyword>
<feature type="transmembrane region" description="Helical" evidence="13">
    <location>
        <begin position="67"/>
        <end position="89"/>
    </location>
</feature>
<dbReference type="AlphaFoldDB" id="A0A0A9Y5R8"/>
<evidence type="ECO:0000256" key="3">
    <source>
        <dbReference type="ARBA" id="ARBA00022516"/>
    </source>
</evidence>
<dbReference type="PANTHER" id="PTHR11351:SF31">
    <property type="entry name" value="DESATURASE 1, ISOFORM A-RELATED"/>
    <property type="match status" value="1"/>
</dbReference>
<dbReference type="CDD" id="cd03505">
    <property type="entry name" value="Delta9-FADS-like"/>
    <property type="match status" value="1"/>
</dbReference>